<feature type="domain" description="ABC transporter" evidence="5">
    <location>
        <begin position="9"/>
        <end position="430"/>
    </location>
</feature>
<evidence type="ECO:0000256" key="3">
    <source>
        <dbReference type="ARBA" id="ARBA00022840"/>
    </source>
</evidence>
<name>A0A173TJD2_9FIRM</name>
<dbReference type="PANTHER" id="PTHR43776">
    <property type="entry name" value="TRANSPORT ATP-BINDING PROTEIN"/>
    <property type="match status" value="1"/>
</dbReference>
<keyword evidence="6" id="KW-0378">Hydrolase</keyword>
<dbReference type="GO" id="GO:0005524">
    <property type="term" value="F:ATP binding"/>
    <property type="evidence" value="ECO:0007669"/>
    <property type="project" value="UniProtKB-KW"/>
</dbReference>
<dbReference type="GO" id="GO:0015833">
    <property type="term" value="P:peptide transport"/>
    <property type="evidence" value="ECO:0007669"/>
    <property type="project" value="InterPro"/>
</dbReference>
<protein>
    <submittedName>
        <fullName evidence="6">Glutathione import ATP-binding protein GsiA</fullName>
        <ecNumber evidence="6">3.6.3.-</ecNumber>
    </submittedName>
</protein>
<dbReference type="EC" id="3.6.3.-" evidence="6"/>
<dbReference type="Pfam" id="PF00005">
    <property type="entry name" value="ABC_tran"/>
    <property type="match status" value="2"/>
</dbReference>
<dbReference type="PROSITE" id="PS50893">
    <property type="entry name" value="ABC_TRANSPORTER_2"/>
    <property type="match status" value="1"/>
</dbReference>
<dbReference type="NCBIfam" id="TIGR01727">
    <property type="entry name" value="oligo_HPY"/>
    <property type="match status" value="1"/>
</dbReference>
<dbReference type="GO" id="GO:0016887">
    <property type="term" value="F:ATP hydrolysis activity"/>
    <property type="evidence" value="ECO:0007669"/>
    <property type="project" value="InterPro"/>
</dbReference>
<evidence type="ECO:0000256" key="4">
    <source>
        <dbReference type="SAM" id="Coils"/>
    </source>
</evidence>
<dbReference type="InterPro" id="IPR003593">
    <property type="entry name" value="AAA+_ATPase"/>
</dbReference>
<dbReference type="SUPFAM" id="SSF52540">
    <property type="entry name" value="P-loop containing nucleoside triphosphate hydrolases"/>
    <property type="match status" value="2"/>
</dbReference>
<dbReference type="InterPro" id="IPR027417">
    <property type="entry name" value="P-loop_NTPase"/>
</dbReference>
<dbReference type="STRING" id="166486.ERS852572_01581"/>
<keyword evidence="3 6" id="KW-0067">ATP-binding</keyword>
<keyword evidence="4" id="KW-0175">Coiled coil</keyword>
<evidence type="ECO:0000256" key="1">
    <source>
        <dbReference type="ARBA" id="ARBA00022448"/>
    </source>
</evidence>
<dbReference type="OrthoDB" id="9806285at2"/>
<proteinExistence type="predicted"/>
<keyword evidence="1" id="KW-0813">Transport</keyword>
<dbReference type="InterPro" id="IPR050319">
    <property type="entry name" value="ABC_transp_ATP-bind"/>
</dbReference>
<evidence type="ECO:0000256" key="2">
    <source>
        <dbReference type="ARBA" id="ARBA00022741"/>
    </source>
</evidence>
<dbReference type="InterPro" id="IPR013563">
    <property type="entry name" value="Oligopep_ABC_C"/>
</dbReference>
<sequence>MSDENKVLLRVSNLKQYFPIGKKKMGKPQSFVKANDGISLNIYEGETFGLVGESGCGKSTFGRTLLQLYRQTGGRTVYYGRTVEDFDLKYVEEIFKNLPDKKKKCEELLDKVKKLEADYAKMPEGSEEEKIAKKAAGQHLAEMESEANNDLLDITALIGGLYTLDESALAEAGRHYLAEYLAMKEIRKINAQAEDFEKNGKSAKAEEVKKKIPELQKKVQAELAEIDKIRDNCKKDEAFDKYEAQKDDGINLANLTDAEMRYLRRDLQLIFQDPYSSLNPRMTVGQIIGEGLMAHNIFKKGDPKMQDYIMEIMEKCGLASYFIHRYPHQFSGGQRQRIGIARSLAVHPKFVVCDEAVSALDVSIQSQIINLLLDLKEQNNLTYLFISHDLSVIKYISDRIGVMYLGNMMELSDTEHLFAHPYHPYTEALLSAIPTTDVDGRKETIILEGDIPSPINPPKGCKFHTRCRYCTEICKNVTPQFEEVEPGHFVACHHKLGVPEEK</sequence>
<dbReference type="CDD" id="cd03257">
    <property type="entry name" value="ABC_NikE_OppD_transporters"/>
    <property type="match status" value="1"/>
</dbReference>
<reference evidence="6 7" key="1">
    <citation type="submission" date="2015-09" db="EMBL/GenBank/DDBJ databases">
        <authorList>
            <consortium name="Pathogen Informatics"/>
        </authorList>
    </citation>
    <scope>NUCLEOTIDE SEQUENCE [LARGE SCALE GENOMIC DNA]</scope>
    <source>
        <strain evidence="6 7">2789STDY5834960</strain>
    </source>
</reference>
<feature type="coiled-coil region" evidence="4">
    <location>
        <begin position="186"/>
        <end position="232"/>
    </location>
</feature>
<dbReference type="EMBL" id="CYXZ01000010">
    <property type="protein sequence ID" value="CUN02754.1"/>
    <property type="molecule type" value="Genomic_DNA"/>
</dbReference>
<evidence type="ECO:0000313" key="6">
    <source>
        <dbReference type="EMBL" id="CUN02754.1"/>
    </source>
</evidence>
<dbReference type="PROSITE" id="PS00211">
    <property type="entry name" value="ABC_TRANSPORTER_1"/>
    <property type="match status" value="1"/>
</dbReference>
<dbReference type="InterPro" id="IPR003439">
    <property type="entry name" value="ABC_transporter-like_ATP-bd"/>
</dbReference>
<evidence type="ECO:0000259" key="5">
    <source>
        <dbReference type="PROSITE" id="PS50893"/>
    </source>
</evidence>
<organism evidence="6 7">
    <name type="scientific">Roseburia intestinalis</name>
    <dbReference type="NCBI Taxonomy" id="166486"/>
    <lineage>
        <taxon>Bacteria</taxon>
        <taxon>Bacillati</taxon>
        <taxon>Bacillota</taxon>
        <taxon>Clostridia</taxon>
        <taxon>Lachnospirales</taxon>
        <taxon>Lachnospiraceae</taxon>
        <taxon>Roseburia</taxon>
    </lineage>
</organism>
<dbReference type="GO" id="GO:0055085">
    <property type="term" value="P:transmembrane transport"/>
    <property type="evidence" value="ECO:0007669"/>
    <property type="project" value="UniProtKB-ARBA"/>
</dbReference>
<dbReference type="RefSeq" id="WP_055194088.1">
    <property type="nucleotide sequence ID" value="NZ_CABIYH010000010.1"/>
</dbReference>
<dbReference type="Gene3D" id="3.40.50.300">
    <property type="entry name" value="P-loop containing nucleotide triphosphate hydrolases"/>
    <property type="match status" value="2"/>
</dbReference>
<dbReference type="Pfam" id="PF08352">
    <property type="entry name" value="oligo_HPY"/>
    <property type="match status" value="1"/>
</dbReference>
<dbReference type="InterPro" id="IPR017871">
    <property type="entry name" value="ABC_transporter-like_CS"/>
</dbReference>
<gene>
    <name evidence="6" type="primary">gsiA_3</name>
    <name evidence="6" type="ORF">ERS852572_01581</name>
</gene>
<evidence type="ECO:0000313" key="7">
    <source>
        <dbReference type="Proteomes" id="UP000095350"/>
    </source>
</evidence>
<dbReference type="Proteomes" id="UP000095350">
    <property type="component" value="Unassembled WGS sequence"/>
</dbReference>
<accession>A0A173TJD2</accession>
<dbReference type="AlphaFoldDB" id="A0A173TJD2"/>
<dbReference type="PANTHER" id="PTHR43776:SF8">
    <property type="entry name" value="ABC TRANSPORTER, ATP-BINDING PROTEIN"/>
    <property type="match status" value="1"/>
</dbReference>
<dbReference type="SMART" id="SM00382">
    <property type="entry name" value="AAA"/>
    <property type="match status" value="1"/>
</dbReference>
<keyword evidence="2" id="KW-0547">Nucleotide-binding</keyword>
<dbReference type="PaxDb" id="166486-ERS852572_01581"/>